<dbReference type="CDD" id="cd00303">
    <property type="entry name" value="retropepsin_like"/>
    <property type="match status" value="1"/>
</dbReference>
<reference evidence="3" key="1">
    <citation type="submission" date="2010-08" db="EMBL/GenBank/DDBJ databases">
        <authorList>
            <consortium name="Caenorhabditis japonica Sequencing Consortium"/>
            <person name="Wilson R.K."/>
        </authorList>
    </citation>
    <scope>NUCLEOTIDE SEQUENCE [LARGE SCALE GENOMIC DNA]</scope>
    <source>
        <strain evidence="3">DF5081</strain>
    </source>
</reference>
<evidence type="ECO:0000313" key="3">
    <source>
        <dbReference type="Proteomes" id="UP000005237"/>
    </source>
</evidence>
<organism evidence="2 3">
    <name type="scientific">Caenorhabditis japonica</name>
    <dbReference type="NCBI Taxonomy" id="281687"/>
    <lineage>
        <taxon>Eukaryota</taxon>
        <taxon>Metazoa</taxon>
        <taxon>Ecdysozoa</taxon>
        <taxon>Nematoda</taxon>
        <taxon>Chromadorea</taxon>
        <taxon>Rhabditida</taxon>
        <taxon>Rhabditina</taxon>
        <taxon>Rhabditomorpha</taxon>
        <taxon>Rhabditoidea</taxon>
        <taxon>Rhabditidae</taxon>
        <taxon>Peloderinae</taxon>
        <taxon>Caenorhabditis</taxon>
    </lineage>
</organism>
<protein>
    <recommendedName>
        <fullName evidence="4">Peptidase A2 domain-containing protein</fullName>
    </recommendedName>
</protein>
<evidence type="ECO:0000313" key="2">
    <source>
        <dbReference type="EnsemblMetazoa" id="CJA02745.1"/>
    </source>
</evidence>
<reference evidence="2" key="2">
    <citation type="submission" date="2022-06" db="UniProtKB">
        <authorList>
            <consortium name="EnsemblMetazoa"/>
        </authorList>
    </citation>
    <scope>IDENTIFICATION</scope>
    <source>
        <strain evidence="2">DF5081</strain>
    </source>
</reference>
<dbReference type="EnsemblMetazoa" id="CJA02745.1">
    <property type="protein sequence ID" value="CJA02745.1"/>
    <property type="gene ID" value="WBGene00121949"/>
</dbReference>
<evidence type="ECO:0008006" key="4">
    <source>
        <dbReference type="Google" id="ProtNLM"/>
    </source>
</evidence>
<sequence length="324" mass="36464">MCLYTTRGVPFLTLFDTGASITLIRPESAQRLGLEEVSSTNLTIAGFSNTVTSVSKIYKVSFTLPKSTITLNTLIADTPYLPTTEFLAPSFSPEDEESLRLHHVDVDQIVNTYKHDYKPIDVILGNDIISWMQKHSKRIVLPSGRVVDITPLGAVAFRPLIQTYCPATATPPASTLASTVTQTREDLPTPTHRSTTEEEWDISLSEEIAQMWKMENIGINAPSSEEKKETTDLIKEFKNNLNELESGEIEVAFPWNDNKNRLAHNFNMAFVRLKSNFDRLQEKEMLEQYSAMFSEQLNINIIEMVTPEMDRAEGPTSPFPTEPS</sequence>
<feature type="region of interest" description="Disordered" evidence="1">
    <location>
        <begin position="171"/>
        <end position="198"/>
    </location>
</feature>
<dbReference type="AlphaFoldDB" id="A0A8R1HIM4"/>
<keyword evidence="3" id="KW-1185">Reference proteome</keyword>
<accession>A0A8R1HIM4</accession>
<evidence type="ECO:0000256" key="1">
    <source>
        <dbReference type="SAM" id="MobiDB-lite"/>
    </source>
</evidence>
<proteinExistence type="predicted"/>
<dbReference type="Proteomes" id="UP000005237">
    <property type="component" value="Unassembled WGS sequence"/>
</dbReference>
<name>A0A8R1HIM4_CAEJA</name>
<dbReference type="Gene3D" id="2.40.70.10">
    <property type="entry name" value="Acid Proteases"/>
    <property type="match status" value="1"/>
</dbReference>
<dbReference type="Pfam" id="PF13650">
    <property type="entry name" value="Asp_protease_2"/>
    <property type="match status" value="1"/>
</dbReference>
<dbReference type="SUPFAM" id="SSF50630">
    <property type="entry name" value="Acid proteases"/>
    <property type="match status" value="1"/>
</dbReference>
<dbReference type="InterPro" id="IPR021109">
    <property type="entry name" value="Peptidase_aspartic_dom_sf"/>
</dbReference>